<dbReference type="InterPro" id="IPR036388">
    <property type="entry name" value="WH-like_DNA-bd_sf"/>
</dbReference>
<dbReference type="Gene3D" id="1.10.10.10">
    <property type="entry name" value="Winged helix-like DNA-binding domain superfamily/Winged helix DNA-binding domain"/>
    <property type="match status" value="1"/>
</dbReference>
<dbReference type="SUPFAM" id="SSF56300">
    <property type="entry name" value="Metallo-dependent phosphatases"/>
    <property type="match status" value="1"/>
</dbReference>
<dbReference type="SUPFAM" id="SSF46785">
    <property type="entry name" value="Winged helix' DNA-binding domain"/>
    <property type="match status" value="1"/>
</dbReference>
<reference evidence="1 2" key="1">
    <citation type="journal article" date="2021" name="Front. Microbiol.">
        <title>Comprehensive Comparative Genomics and Phenotyping of Methylobacterium Species.</title>
        <authorList>
            <person name="Alessa O."/>
            <person name="Ogura Y."/>
            <person name="Fujitani Y."/>
            <person name="Takami H."/>
            <person name="Hayashi T."/>
            <person name="Sahin N."/>
            <person name="Tani A."/>
        </authorList>
    </citation>
    <scope>NUCLEOTIDE SEQUENCE [LARGE SCALE GENOMIC DNA]</scope>
    <source>
        <strain evidence="1 2">DSM 23679</strain>
    </source>
</reference>
<organism evidence="1 2">
    <name type="scientific">Methylobacterium cerastii</name>
    <dbReference type="NCBI Taxonomy" id="932741"/>
    <lineage>
        <taxon>Bacteria</taxon>
        <taxon>Pseudomonadati</taxon>
        <taxon>Pseudomonadota</taxon>
        <taxon>Alphaproteobacteria</taxon>
        <taxon>Hyphomicrobiales</taxon>
        <taxon>Methylobacteriaceae</taxon>
        <taxon>Methylobacterium</taxon>
    </lineage>
</organism>
<dbReference type="InterPro" id="IPR029052">
    <property type="entry name" value="Metallo-depent_PP-like"/>
</dbReference>
<evidence type="ECO:0000313" key="2">
    <source>
        <dbReference type="Proteomes" id="UP001055117"/>
    </source>
</evidence>
<protein>
    <submittedName>
        <fullName evidence="1">Uncharacterized protein</fullName>
    </submittedName>
</protein>
<dbReference type="EMBL" id="BPQG01000056">
    <property type="protein sequence ID" value="GJD45835.1"/>
    <property type="molecule type" value="Genomic_DNA"/>
</dbReference>
<dbReference type="InterPro" id="IPR036390">
    <property type="entry name" value="WH_DNA-bd_sf"/>
</dbReference>
<evidence type="ECO:0000313" key="1">
    <source>
        <dbReference type="EMBL" id="GJD45835.1"/>
    </source>
</evidence>
<sequence>MTAARATDDQILSAVRDAGSVRAAAKALGMARSSVWERVKRLSGTVQSNDTERAFSAYRGELGTKSVLPGFELKRTTAVLDRHGDVAREYVTQFKAPGRLAEIPAGRLLKGVSILKDSSGRVTQEWVKTREGRDPQDVIEAIKAAFEGYEGRHEPIPAPAAAGADLLTLLPLADWHIGAHSLGRETGTDWDLKIAEEVIGRAVENVVERSPASGLGVVLGGGDLMHADNQDNRTARSGNQLDVDGRYPKVFDVASRLTVRTVDAMLRRHDRVVVRILKGNHDEHCAVAIAHFLYALYRNEPRVAVDLDPSLFWYARFGRVMLAATHGYETKLQDLPGVMAARRAEDWGLTRFRYAHGFHIHHKRLLGFEAGAVVAESHQVPVAQDAWHYGAGLLSGRSIQTITYHRAYGEVSRAREAILDAQPEGNA</sequence>
<comment type="caution">
    <text evidence="1">The sequence shown here is derived from an EMBL/GenBank/DDBJ whole genome shotgun (WGS) entry which is preliminary data.</text>
</comment>
<keyword evidence="2" id="KW-1185">Reference proteome</keyword>
<proteinExistence type="predicted"/>
<gene>
    <name evidence="1" type="ORF">AFCDBAGC_3712</name>
</gene>
<dbReference type="Proteomes" id="UP001055117">
    <property type="component" value="Unassembled WGS sequence"/>
</dbReference>
<dbReference type="RefSeq" id="WP_238272687.1">
    <property type="nucleotide sequence ID" value="NZ_BPQG01000056.1"/>
</dbReference>
<accession>A0ABQ4QLZ3</accession>
<name>A0ABQ4QLZ3_9HYPH</name>